<evidence type="ECO:0008006" key="3">
    <source>
        <dbReference type="Google" id="ProtNLM"/>
    </source>
</evidence>
<keyword evidence="1" id="KW-1133">Transmembrane helix</keyword>
<accession>A0A0F9GTK8</accession>
<dbReference type="EMBL" id="LAZR01019048">
    <property type="protein sequence ID" value="KKL93976.1"/>
    <property type="molecule type" value="Genomic_DNA"/>
</dbReference>
<keyword evidence="1" id="KW-0812">Transmembrane</keyword>
<proteinExistence type="predicted"/>
<evidence type="ECO:0000313" key="2">
    <source>
        <dbReference type="EMBL" id="KKL93976.1"/>
    </source>
</evidence>
<keyword evidence="1" id="KW-0472">Membrane</keyword>
<evidence type="ECO:0000256" key="1">
    <source>
        <dbReference type="SAM" id="Phobius"/>
    </source>
</evidence>
<reference evidence="2" key="1">
    <citation type="journal article" date="2015" name="Nature">
        <title>Complex archaea that bridge the gap between prokaryotes and eukaryotes.</title>
        <authorList>
            <person name="Spang A."/>
            <person name="Saw J.H."/>
            <person name="Jorgensen S.L."/>
            <person name="Zaremba-Niedzwiedzka K."/>
            <person name="Martijn J."/>
            <person name="Lind A.E."/>
            <person name="van Eijk R."/>
            <person name="Schleper C."/>
            <person name="Guy L."/>
            <person name="Ettema T.J."/>
        </authorList>
    </citation>
    <scope>NUCLEOTIDE SEQUENCE</scope>
</reference>
<feature type="transmembrane region" description="Helical" evidence="1">
    <location>
        <begin position="239"/>
        <end position="265"/>
    </location>
</feature>
<gene>
    <name evidence="2" type="ORF">LCGC14_1869320</name>
</gene>
<comment type="caution">
    <text evidence="2">The sequence shown here is derived from an EMBL/GenBank/DDBJ whole genome shotgun (WGS) entry which is preliminary data.</text>
</comment>
<name>A0A0F9GTK8_9ZZZZ</name>
<feature type="transmembrane region" description="Helical" evidence="1">
    <location>
        <begin position="7"/>
        <end position="27"/>
    </location>
</feature>
<protein>
    <recommendedName>
        <fullName evidence="3">Zinc-ribbon domain-containing protein</fullName>
    </recommendedName>
</protein>
<sequence>MKNKKIVFGIVILLFVITGIYNISYAFTDELYLSSSSYGGYNLGYLSDGDIIKINEIDSSGTINVYIMNDEQYSILVSSGGLTWTYLMRWKDVTYLSGLTFDITTNNDYYIILYNKNVLFSRTIQVDVSIEYKSITIISPINTDTFLSGYNYIAWISTGNIDYVKIDLYRNGVYLETLSLQTINNGGYSWYIYDDEYIDGSNYQIRILDYNDNSIYDYSEYFTIESEVVIMPSQTMTNMMLSIMSLLIPIIIIVLVITIAGVLIYRRRKRIREDFIPITREIPVKEEPVKSQERELPRITYCSSCGAEILDKTGDFCSKCGAPFK</sequence>
<organism evidence="2">
    <name type="scientific">marine sediment metagenome</name>
    <dbReference type="NCBI Taxonomy" id="412755"/>
    <lineage>
        <taxon>unclassified sequences</taxon>
        <taxon>metagenomes</taxon>
        <taxon>ecological metagenomes</taxon>
    </lineage>
</organism>
<dbReference type="AlphaFoldDB" id="A0A0F9GTK8"/>